<organism evidence="2 3">
    <name type="scientific">Nonomuraea turkmeniaca</name>
    <dbReference type="NCBI Taxonomy" id="103838"/>
    <lineage>
        <taxon>Bacteria</taxon>
        <taxon>Bacillati</taxon>
        <taxon>Actinomycetota</taxon>
        <taxon>Actinomycetes</taxon>
        <taxon>Streptosporangiales</taxon>
        <taxon>Streptosporangiaceae</taxon>
        <taxon>Nonomuraea</taxon>
    </lineage>
</organism>
<dbReference type="RefSeq" id="WP_138666067.1">
    <property type="nucleotide sequence ID" value="NZ_VCKY01000028.1"/>
</dbReference>
<evidence type="ECO:0000256" key="1">
    <source>
        <dbReference type="SAM" id="Phobius"/>
    </source>
</evidence>
<keyword evidence="3" id="KW-1185">Reference proteome</keyword>
<feature type="transmembrane region" description="Helical" evidence="1">
    <location>
        <begin position="68"/>
        <end position="97"/>
    </location>
</feature>
<sequence>MNLTAKSFVLAPFLVLVYGLVHILDGLDGTYGPGLAWTAGHLAFLAALALFVPLILELARRSTHRRAAAGVAVFALIGVAAGAVQFGIDVVVGFLAADRAEMGTLFDRVQEVPGVMPAVYTVVPAFFYVGLVVLVVMQAVAGRIGWWSPALVALGVGVVVASKDLLTLSALINLAGLAPLGRETGRRERVSLS</sequence>
<protein>
    <submittedName>
        <fullName evidence="2">Uncharacterized protein</fullName>
    </submittedName>
</protein>
<feature type="transmembrane region" description="Helical" evidence="1">
    <location>
        <begin position="144"/>
        <end position="162"/>
    </location>
</feature>
<accession>A0A5S4FPE0</accession>
<keyword evidence="1" id="KW-0812">Transmembrane</keyword>
<keyword evidence="1" id="KW-1133">Transmembrane helix</keyword>
<feature type="transmembrane region" description="Helical" evidence="1">
    <location>
        <begin position="36"/>
        <end position="56"/>
    </location>
</feature>
<proteinExistence type="predicted"/>
<dbReference type="OrthoDB" id="3539663at2"/>
<gene>
    <name evidence="2" type="ORF">ETD86_11260</name>
</gene>
<comment type="caution">
    <text evidence="2">The sequence shown here is derived from an EMBL/GenBank/DDBJ whole genome shotgun (WGS) entry which is preliminary data.</text>
</comment>
<evidence type="ECO:0000313" key="3">
    <source>
        <dbReference type="Proteomes" id="UP000309128"/>
    </source>
</evidence>
<dbReference type="Proteomes" id="UP000309128">
    <property type="component" value="Unassembled WGS sequence"/>
</dbReference>
<reference evidence="2 3" key="1">
    <citation type="submission" date="2019-05" db="EMBL/GenBank/DDBJ databases">
        <title>Draft genome sequence of Nonomuraea turkmeniaca DSM 43926.</title>
        <authorList>
            <person name="Saricaoglu S."/>
            <person name="Isik K."/>
        </authorList>
    </citation>
    <scope>NUCLEOTIDE SEQUENCE [LARGE SCALE GENOMIC DNA]</scope>
    <source>
        <strain evidence="2 3">DSM 43926</strain>
    </source>
</reference>
<dbReference type="EMBL" id="VCKY01000028">
    <property type="protein sequence ID" value="TMR22562.1"/>
    <property type="molecule type" value="Genomic_DNA"/>
</dbReference>
<evidence type="ECO:0000313" key="2">
    <source>
        <dbReference type="EMBL" id="TMR22562.1"/>
    </source>
</evidence>
<feature type="transmembrane region" description="Helical" evidence="1">
    <location>
        <begin position="117"/>
        <end position="137"/>
    </location>
</feature>
<keyword evidence="1" id="KW-0472">Membrane</keyword>
<feature type="transmembrane region" description="Helical" evidence="1">
    <location>
        <begin position="7"/>
        <end position="24"/>
    </location>
</feature>
<name>A0A5S4FPE0_9ACTN</name>
<dbReference type="AlphaFoldDB" id="A0A5S4FPE0"/>